<dbReference type="EMBL" id="DS985214">
    <property type="protein sequence ID" value="EEY13897.1"/>
    <property type="molecule type" value="Genomic_DNA"/>
</dbReference>
<gene>
    <name evidence="1" type="ORF">VDBG_00004</name>
</gene>
<keyword evidence="2" id="KW-1185">Reference proteome</keyword>
<sequence length="183" mass="20085">MIVGLPVETVAPRQSIRWDVGSRVKSAVGLETTTRVSSSVALCEDCGEANAPRLALDVVIEGSVTQDRNLGRRKAWARRPVPDEMAWICGLRCMDRRALPWACTHQNLQARRHQCSSAGFGGLPVNMTSVPGQSSQPHMCRNVSMPVAAPHFWAWGLPYTSQSFRPERPSPGLGRVSVHMPCQ</sequence>
<dbReference type="Proteomes" id="UP000008698">
    <property type="component" value="Unassembled WGS sequence"/>
</dbReference>
<evidence type="ECO:0000313" key="1">
    <source>
        <dbReference type="EMBL" id="EEY13897.1"/>
    </source>
</evidence>
<organism evidence="2">
    <name type="scientific">Verticillium alfalfae (strain VaMs.102 / ATCC MYA-4576 / FGSC 10136)</name>
    <name type="common">Verticillium wilt of alfalfa</name>
    <name type="synonym">Verticillium albo-atrum</name>
    <dbReference type="NCBI Taxonomy" id="526221"/>
    <lineage>
        <taxon>Eukaryota</taxon>
        <taxon>Fungi</taxon>
        <taxon>Dikarya</taxon>
        <taxon>Ascomycota</taxon>
        <taxon>Pezizomycotina</taxon>
        <taxon>Sordariomycetes</taxon>
        <taxon>Hypocreomycetidae</taxon>
        <taxon>Glomerellales</taxon>
        <taxon>Plectosphaerellaceae</taxon>
        <taxon>Verticillium</taxon>
    </lineage>
</organism>
<dbReference type="AlphaFoldDB" id="C9S820"/>
<dbReference type="KEGG" id="val:VDBG_00004"/>
<dbReference type="RefSeq" id="XP_003008323.1">
    <property type="nucleotide sequence ID" value="XM_003008277.1"/>
</dbReference>
<reference evidence="2" key="1">
    <citation type="journal article" date="2011" name="PLoS Pathog.">
        <title>Comparative genomics yields insights into niche adaptation of plant vascular wilt pathogens.</title>
        <authorList>
            <person name="Klosterman S.J."/>
            <person name="Subbarao K.V."/>
            <person name="Kang S."/>
            <person name="Veronese P."/>
            <person name="Gold S.E."/>
            <person name="Thomma B.P.H.J."/>
            <person name="Chen Z."/>
            <person name="Henrissat B."/>
            <person name="Lee Y.-H."/>
            <person name="Park J."/>
            <person name="Garcia-Pedrajas M.D."/>
            <person name="Barbara D.J."/>
            <person name="Anchieta A."/>
            <person name="de Jonge R."/>
            <person name="Santhanam P."/>
            <person name="Maruthachalam K."/>
            <person name="Atallah Z."/>
            <person name="Amyotte S.G."/>
            <person name="Paz Z."/>
            <person name="Inderbitzin P."/>
            <person name="Hayes R.J."/>
            <person name="Heiman D.I."/>
            <person name="Young S."/>
            <person name="Zeng Q."/>
            <person name="Engels R."/>
            <person name="Galagan J."/>
            <person name="Cuomo C.A."/>
            <person name="Dobinson K.F."/>
            <person name="Ma L.-J."/>
        </authorList>
    </citation>
    <scope>NUCLEOTIDE SEQUENCE [LARGE SCALE GENOMIC DNA]</scope>
    <source>
        <strain evidence="2">VaMs.102 / ATCC MYA-4576 / FGSC 10136</strain>
    </source>
</reference>
<dbReference type="HOGENOM" id="CLU_1476229_0_0_1"/>
<dbReference type="GeneID" id="9528444"/>
<proteinExistence type="predicted"/>
<protein>
    <submittedName>
        <fullName evidence="1">Predicted protein</fullName>
    </submittedName>
</protein>
<accession>C9S820</accession>
<evidence type="ECO:0000313" key="2">
    <source>
        <dbReference type="Proteomes" id="UP000008698"/>
    </source>
</evidence>
<name>C9S820_VERA1</name>